<dbReference type="EMBL" id="JACYXI010000002">
    <property type="protein sequence ID" value="MBD8891046.1"/>
    <property type="molecule type" value="Genomic_DNA"/>
</dbReference>
<reference evidence="4 5" key="2">
    <citation type="journal article" date="2021" name="Int. J. Syst. Evol. Microbiol.">
        <title>Roseibium litorale sp. nov., isolated from a tidal flat sediment and proposal for the reclassification of Labrenzia polysiphoniae as Roseibium polysiphoniae comb. nov.</title>
        <authorList>
            <person name="Liu Y."/>
            <person name="Pei T."/>
            <person name="Du J."/>
            <person name="Chao M."/>
            <person name="Deng M.R."/>
            <person name="Zhu H."/>
        </authorList>
    </citation>
    <scope>NUCLEOTIDE SEQUENCE [LARGE SCALE GENOMIC DNA]</scope>
    <source>
        <strain evidence="4 5">4C16A</strain>
    </source>
</reference>
<evidence type="ECO:0000313" key="5">
    <source>
        <dbReference type="Proteomes" id="UP000632063"/>
    </source>
</evidence>
<dbReference type="InterPro" id="IPR051803">
    <property type="entry name" value="TA_system_RelE-like_toxin"/>
</dbReference>
<dbReference type="PANTHER" id="PTHR33755:SF9">
    <property type="entry name" value="TOXIN PARE1"/>
    <property type="match status" value="1"/>
</dbReference>
<evidence type="ECO:0000256" key="1">
    <source>
        <dbReference type="ARBA" id="ARBA00006226"/>
    </source>
</evidence>
<reference evidence="5" key="1">
    <citation type="submission" date="2020-09" db="EMBL/GenBank/DDBJ databases">
        <title>The genome sequence of strain Labrenzia suaedae 4C16A.</title>
        <authorList>
            <person name="Liu Y."/>
        </authorList>
    </citation>
    <scope>NUCLEOTIDE SEQUENCE [LARGE SCALE GENOMIC DNA]</scope>
    <source>
        <strain evidence="5">4C16A</strain>
    </source>
</reference>
<keyword evidence="2" id="KW-1277">Toxin-antitoxin system</keyword>
<name>A0ABR9CJN9_9HYPH</name>
<dbReference type="Pfam" id="PF05016">
    <property type="entry name" value="ParE_toxin"/>
    <property type="match status" value="1"/>
</dbReference>
<dbReference type="InterPro" id="IPR035093">
    <property type="entry name" value="RelE/ParE_toxin_dom_sf"/>
</dbReference>
<proteinExistence type="inferred from homology"/>
<comment type="similarity">
    <text evidence="1 3">Belongs to the RelE toxin family.</text>
</comment>
<dbReference type="Proteomes" id="UP000632063">
    <property type="component" value="Unassembled WGS sequence"/>
</dbReference>
<evidence type="ECO:0000313" key="4">
    <source>
        <dbReference type="EMBL" id="MBD8891046.1"/>
    </source>
</evidence>
<evidence type="ECO:0000256" key="3">
    <source>
        <dbReference type="PIRNR" id="PIRNR029218"/>
    </source>
</evidence>
<gene>
    <name evidence="4" type="ORF">IG616_05780</name>
</gene>
<dbReference type="InterPro" id="IPR028344">
    <property type="entry name" value="ParE1/4"/>
</dbReference>
<dbReference type="PANTHER" id="PTHR33755">
    <property type="entry name" value="TOXIN PARE1-RELATED"/>
    <property type="match status" value="1"/>
</dbReference>
<evidence type="ECO:0000256" key="2">
    <source>
        <dbReference type="ARBA" id="ARBA00022649"/>
    </source>
</evidence>
<organism evidence="4 5">
    <name type="scientific">Roseibium litorale</name>
    <dbReference type="NCBI Taxonomy" id="2803841"/>
    <lineage>
        <taxon>Bacteria</taxon>
        <taxon>Pseudomonadati</taxon>
        <taxon>Pseudomonadota</taxon>
        <taxon>Alphaproteobacteria</taxon>
        <taxon>Hyphomicrobiales</taxon>
        <taxon>Stappiaceae</taxon>
        <taxon>Roseibium</taxon>
    </lineage>
</organism>
<dbReference type="RefSeq" id="WP_192147172.1">
    <property type="nucleotide sequence ID" value="NZ_JACYXI010000002.1"/>
</dbReference>
<dbReference type="Gene3D" id="3.30.2310.20">
    <property type="entry name" value="RelE-like"/>
    <property type="match status" value="1"/>
</dbReference>
<accession>A0ABR9CJN9</accession>
<protein>
    <recommendedName>
        <fullName evidence="3">Toxin</fullName>
    </recommendedName>
</protein>
<comment type="caution">
    <text evidence="4">The sequence shown here is derived from an EMBL/GenBank/DDBJ whole genome shotgun (WGS) entry which is preliminary data.</text>
</comment>
<sequence>MTYKLSRKAAEDIANIYIEGVAAFGLAQAEKYHAEMETTFELLADNPQIARHRHEIDPPVRIHPFRSHIVIYLIDEEGDVLIVRVRHGREDWQESPAD</sequence>
<keyword evidence="5" id="KW-1185">Reference proteome</keyword>
<dbReference type="InterPro" id="IPR007712">
    <property type="entry name" value="RelE/ParE_toxin"/>
</dbReference>
<dbReference type="PIRSF" id="PIRSF029218">
    <property type="entry name" value="ParE"/>
    <property type="match status" value="1"/>
</dbReference>